<reference evidence="1" key="1">
    <citation type="submission" date="2018-02" db="EMBL/GenBank/DDBJ databases">
        <title>The genomes of Aspergillus section Nigri reveals drivers in fungal speciation.</title>
        <authorList>
            <consortium name="DOE Joint Genome Institute"/>
            <person name="Vesth T.C."/>
            <person name="Nybo J."/>
            <person name="Theobald S."/>
            <person name="Brandl J."/>
            <person name="Frisvad J.C."/>
            <person name="Nielsen K.F."/>
            <person name="Lyhne E.K."/>
            <person name="Kogle M.E."/>
            <person name="Kuo A."/>
            <person name="Riley R."/>
            <person name="Clum A."/>
            <person name="Nolan M."/>
            <person name="Lipzen A."/>
            <person name="Salamov A."/>
            <person name="Henrissat B."/>
            <person name="Wiebenga A."/>
            <person name="De vries R.P."/>
            <person name="Grigoriev I.V."/>
            <person name="Mortensen U.H."/>
            <person name="Andersen M.R."/>
            <person name="Baker S.E."/>
        </authorList>
    </citation>
    <scope>NUCLEOTIDE SEQUENCE</scope>
    <source>
        <strain evidence="1">CBS 115574</strain>
    </source>
</reference>
<accession>A0ACD1I748</accession>
<dbReference type="EMBL" id="KZ824560">
    <property type="protein sequence ID" value="RAK86396.1"/>
    <property type="molecule type" value="Genomic_DNA"/>
</dbReference>
<gene>
    <name evidence="1" type="ORF">BO79DRAFT_271170</name>
</gene>
<dbReference type="Proteomes" id="UP000249748">
    <property type="component" value="Unassembled WGS sequence"/>
</dbReference>
<name>A0ACD1I748_9EURO</name>
<sequence length="498" mass="57224">MKTADSTAVVKRKTRSGCFTCKSRRVKCDETKPSCWRCISTKRICEGYPTPPQHSLSFDSLTDEERRAFLFFRSRTAHRIFGHRDAEIWLPTILQLGHKEAPVKHALTALASLHESMEPDDACISIRRSEKHAQLSSQILALKHYTSAIKSVQTESPHSSFRPDTVLILCILFVCFEQFRSGDAACLLHLRAGFRLLYWWRNSTTTYSKLHEYSRPTLDLINNQITPTLQRLRVQFSLCMDSRHALKDLGVPLCLPFPTIPSSYPSLDSARNDYDRVMNHIFSSLEREDTTGGESPKPALSTLLRQWKNALDFSDFSEESLTLQECTKKLLNLYYHVSVIVTETYSSKDETIFDGYTDHFQTAVELAENITDMDRNELQGFSLLFSFDLGITPPMFLVASRCRHPLIRRRAMNLMIQSPFYHGAWQDRYSGLCAQRIIKIEELEAGFLVDDINVPEQNRIRKISADIEETQSEISMQFRRWPFTVDAPVNTTIVKLQS</sequence>
<evidence type="ECO:0000313" key="1">
    <source>
        <dbReference type="EMBL" id="RAK86396.1"/>
    </source>
</evidence>
<protein>
    <submittedName>
        <fullName evidence="1">Uncharacterized protein</fullName>
    </submittedName>
</protein>
<evidence type="ECO:0000313" key="2">
    <source>
        <dbReference type="Proteomes" id="UP000249748"/>
    </source>
</evidence>
<proteinExistence type="predicted"/>
<organism evidence="1 2">
    <name type="scientific">Aspergillus costaricaensis CBS 115574</name>
    <dbReference type="NCBI Taxonomy" id="1448317"/>
    <lineage>
        <taxon>Eukaryota</taxon>
        <taxon>Fungi</taxon>
        <taxon>Dikarya</taxon>
        <taxon>Ascomycota</taxon>
        <taxon>Pezizomycotina</taxon>
        <taxon>Eurotiomycetes</taxon>
        <taxon>Eurotiomycetidae</taxon>
        <taxon>Eurotiales</taxon>
        <taxon>Aspergillaceae</taxon>
        <taxon>Aspergillus</taxon>
        <taxon>Aspergillus subgen. Circumdati</taxon>
    </lineage>
</organism>
<keyword evidence="2" id="KW-1185">Reference proteome</keyword>